<feature type="compositionally biased region" description="Low complexity" evidence="1">
    <location>
        <begin position="31"/>
        <end position="66"/>
    </location>
</feature>
<gene>
    <name evidence="2" type="ORF">MYMAC_005156</name>
</gene>
<evidence type="ECO:0000256" key="1">
    <source>
        <dbReference type="SAM" id="MobiDB-lite"/>
    </source>
</evidence>
<feature type="region of interest" description="Disordered" evidence="1">
    <location>
        <begin position="1"/>
        <end position="88"/>
    </location>
</feature>
<organism evidence="2 3">
    <name type="scientific">Corallococcus macrosporus DSM 14697</name>
    <dbReference type="NCBI Taxonomy" id="1189310"/>
    <lineage>
        <taxon>Bacteria</taxon>
        <taxon>Pseudomonadati</taxon>
        <taxon>Myxococcota</taxon>
        <taxon>Myxococcia</taxon>
        <taxon>Myxococcales</taxon>
        <taxon>Cystobacterineae</taxon>
        <taxon>Myxococcaceae</taxon>
        <taxon>Corallococcus</taxon>
    </lineage>
</organism>
<sequence length="388" mass="38959">MARRIGSNLSRSSSLPSSKPFQPKPPARASTLPGTTAARPTATPPAATATPPAATASKPTATPTAPESRPLKHPGMPEGQPSYSPWELSTGQASDVMVSGGDNKLTAPAAAKQHLYLDKPGRPFEKDTFGGGRLSGNVGSMQASTSSYSGGGVHHYAAQAELNGPHVGYELQKTHAGRLGVTSGQLTAEANTFKAQAQAGVSANRNDHAYTAALTAKAETGVGVGASASHDFNRHVGGYVKGEAKASATAYAEGVASLDPRTATAMLSGQVGASATAGVYGTAGGHLGRLHGSVTGGAVAGAAAQAGGKVGLENGFLKHSADVNAAMGLGTHVKSDVAVDLRHHLQPGIASGLRPSLGGATAVASPASTIEPEKSRVENFFAKAFHRA</sequence>
<dbReference type="EMBL" id="CP022203">
    <property type="protein sequence ID" value="ATB49511.1"/>
    <property type="molecule type" value="Genomic_DNA"/>
</dbReference>
<name>A0A250K1N6_9BACT</name>
<dbReference type="OrthoDB" id="5380952at2"/>
<dbReference type="AlphaFoldDB" id="A0A250K1N6"/>
<accession>A0A250K1N6</accession>
<evidence type="ECO:0000313" key="3">
    <source>
        <dbReference type="Proteomes" id="UP000217343"/>
    </source>
</evidence>
<dbReference type="Proteomes" id="UP000217343">
    <property type="component" value="Chromosome"/>
</dbReference>
<keyword evidence="3" id="KW-1185">Reference proteome</keyword>
<dbReference type="RefSeq" id="WP_095960042.1">
    <property type="nucleotide sequence ID" value="NZ_CP022203.1"/>
</dbReference>
<reference evidence="2 3" key="1">
    <citation type="submission" date="2017-06" db="EMBL/GenBank/DDBJ databases">
        <title>Sequencing and comparative analysis of myxobacterial genomes.</title>
        <authorList>
            <person name="Rupp O."/>
            <person name="Goesmann A."/>
            <person name="Sogaard-Andersen L."/>
        </authorList>
    </citation>
    <scope>NUCLEOTIDE SEQUENCE [LARGE SCALE GENOMIC DNA]</scope>
    <source>
        <strain evidence="2 3">DSM 14697</strain>
    </source>
</reference>
<proteinExistence type="predicted"/>
<dbReference type="KEGG" id="mmas:MYMAC_005156"/>
<evidence type="ECO:0000313" key="2">
    <source>
        <dbReference type="EMBL" id="ATB49511.1"/>
    </source>
</evidence>
<protein>
    <submittedName>
        <fullName evidence="2">Uncharacterized protein</fullName>
    </submittedName>
</protein>
<feature type="compositionally biased region" description="Low complexity" evidence="1">
    <location>
        <begin position="7"/>
        <end position="21"/>
    </location>
</feature>